<name>A0AA39A406_VITRO</name>
<evidence type="ECO:0000256" key="6">
    <source>
        <dbReference type="ARBA" id="ARBA00022963"/>
    </source>
</evidence>
<dbReference type="AlphaFoldDB" id="A0AA39A406"/>
<sequence>MYRLGGRKFVVFDVGPIGCLPAIARKRAGPKTLCVEEINNVVSIFNAKLALKINQLSSTLRNSTFVLVKNFNFVHDLVENPSRFGFKDSRNPCCIVSEESGACIPDKIPCKDRDGHVFWDAAHPSSAANRIIANEIFNGTSLCTPMNVRKLINAHKL</sequence>
<comment type="subcellular location">
    <subcellularLocation>
        <location evidence="1">Secreted</location>
    </subcellularLocation>
</comment>
<accession>A0AA39A406</accession>
<evidence type="ECO:0000256" key="3">
    <source>
        <dbReference type="ARBA" id="ARBA00022525"/>
    </source>
</evidence>
<gene>
    <name evidence="8" type="ORF">PVL29_006054</name>
</gene>
<evidence type="ECO:0000256" key="4">
    <source>
        <dbReference type="ARBA" id="ARBA00022729"/>
    </source>
</evidence>
<dbReference type="InterPro" id="IPR051238">
    <property type="entry name" value="GDSL_esterase/lipase"/>
</dbReference>
<dbReference type="GO" id="GO:0005576">
    <property type="term" value="C:extracellular region"/>
    <property type="evidence" value="ECO:0007669"/>
    <property type="project" value="UniProtKB-SubCell"/>
</dbReference>
<dbReference type="PANTHER" id="PTHR45650:SF43">
    <property type="entry name" value="GDSL ESTERASE_LIPASE 7-LIKE"/>
    <property type="match status" value="1"/>
</dbReference>
<keyword evidence="9" id="KW-1185">Reference proteome</keyword>
<dbReference type="Gene3D" id="3.40.50.1110">
    <property type="entry name" value="SGNH hydrolase"/>
    <property type="match status" value="1"/>
</dbReference>
<evidence type="ECO:0000256" key="2">
    <source>
        <dbReference type="ARBA" id="ARBA00008668"/>
    </source>
</evidence>
<reference evidence="8 9" key="1">
    <citation type="journal article" date="2023" name="BMC Biotechnol.">
        <title>Vitis rotundifolia cv Carlos genome sequencing.</title>
        <authorList>
            <person name="Huff M."/>
            <person name="Hulse-Kemp A."/>
            <person name="Scheffler B."/>
            <person name="Youngblood R."/>
            <person name="Simpson S."/>
            <person name="Babiker E."/>
            <person name="Staton M."/>
        </authorList>
    </citation>
    <scope>NUCLEOTIDE SEQUENCE [LARGE SCALE GENOMIC DNA]</scope>
    <source>
        <tissue evidence="8">Leaf</tissue>
    </source>
</reference>
<dbReference type="PANTHER" id="PTHR45650">
    <property type="entry name" value="GDSL-LIKE LIPASE/ACYLHYDROLASE-RELATED"/>
    <property type="match status" value="1"/>
</dbReference>
<keyword evidence="4" id="KW-0732">Signal</keyword>
<evidence type="ECO:0000313" key="9">
    <source>
        <dbReference type="Proteomes" id="UP001168098"/>
    </source>
</evidence>
<keyword evidence="7" id="KW-0443">Lipid metabolism</keyword>
<comment type="similarity">
    <text evidence="2">Belongs to the 'GDSL' lipolytic enzyme family.</text>
</comment>
<evidence type="ECO:0008006" key="10">
    <source>
        <dbReference type="Google" id="ProtNLM"/>
    </source>
</evidence>
<keyword evidence="5" id="KW-0378">Hydrolase</keyword>
<protein>
    <recommendedName>
        <fullName evidence="10">GDSL esterase/lipase</fullName>
    </recommendedName>
</protein>
<evidence type="ECO:0000256" key="7">
    <source>
        <dbReference type="ARBA" id="ARBA00023098"/>
    </source>
</evidence>
<comment type="caution">
    <text evidence="8">The sequence shown here is derived from an EMBL/GenBank/DDBJ whole genome shotgun (WGS) entry which is preliminary data.</text>
</comment>
<dbReference type="GO" id="GO:0016042">
    <property type="term" value="P:lipid catabolic process"/>
    <property type="evidence" value="ECO:0007669"/>
    <property type="project" value="UniProtKB-KW"/>
</dbReference>
<dbReference type="Pfam" id="PF00657">
    <property type="entry name" value="Lipase_GDSL"/>
    <property type="match status" value="1"/>
</dbReference>
<dbReference type="InterPro" id="IPR001087">
    <property type="entry name" value="GDSL"/>
</dbReference>
<evidence type="ECO:0000256" key="1">
    <source>
        <dbReference type="ARBA" id="ARBA00004613"/>
    </source>
</evidence>
<keyword evidence="3" id="KW-0964">Secreted</keyword>
<evidence type="ECO:0000313" key="8">
    <source>
        <dbReference type="EMBL" id="KAJ9700563.1"/>
    </source>
</evidence>
<proteinExistence type="inferred from homology"/>
<evidence type="ECO:0000256" key="5">
    <source>
        <dbReference type="ARBA" id="ARBA00022801"/>
    </source>
</evidence>
<keyword evidence="6" id="KW-0442">Lipid degradation</keyword>
<dbReference type="InterPro" id="IPR036514">
    <property type="entry name" value="SGNH_hydro_sf"/>
</dbReference>
<dbReference type="Proteomes" id="UP001168098">
    <property type="component" value="Unassembled WGS sequence"/>
</dbReference>
<organism evidence="8 9">
    <name type="scientific">Vitis rotundifolia</name>
    <name type="common">Muscadine grape</name>
    <dbReference type="NCBI Taxonomy" id="103349"/>
    <lineage>
        <taxon>Eukaryota</taxon>
        <taxon>Viridiplantae</taxon>
        <taxon>Streptophyta</taxon>
        <taxon>Embryophyta</taxon>
        <taxon>Tracheophyta</taxon>
        <taxon>Spermatophyta</taxon>
        <taxon>Magnoliopsida</taxon>
        <taxon>eudicotyledons</taxon>
        <taxon>Gunneridae</taxon>
        <taxon>Pentapetalae</taxon>
        <taxon>rosids</taxon>
        <taxon>Vitales</taxon>
        <taxon>Vitaceae</taxon>
        <taxon>Viteae</taxon>
        <taxon>Vitis</taxon>
    </lineage>
</organism>
<dbReference type="EMBL" id="JARBHA010000005">
    <property type="protein sequence ID" value="KAJ9700563.1"/>
    <property type="molecule type" value="Genomic_DNA"/>
</dbReference>
<dbReference type="GO" id="GO:0016788">
    <property type="term" value="F:hydrolase activity, acting on ester bonds"/>
    <property type="evidence" value="ECO:0007669"/>
    <property type="project" value="InterPro"/>
</dbReference>